<dbReference type="eggNOG" id="COG2267">
    <property type="taxonomic scope" value="Bacteria"/>
</dbReference>
<dbReference type="InterPro" id="IPR002410">
    <property type="entry name" value="Peptidase_S33"/>
</dbReference>
<dbReference type="PRINTS" id="PR00793">
    <property type="entry name" value="PROAMNOPTASE"/>
</dbReference>
<evidence type="ECO:0000256" key="1">
    <source>
        <dbReference type="ARBA" id="ARBA00010088"/>
    </source>
</evidence>
<dbReference type="InterPro" id="IPR029058">
    <property type="entry name" value="AB_hydrolase_fold"/>
</dbReference>
<dbReference type="RefSeq" id="WP_013772826.1">
    <property type="nucleotide sequence ID" value="NC_015514.1"/>
</dbReference>
<evidence type="ECO:0000313" key="4">
    <source>
        <dbReference type="EMBL" id="AEE47803.1"/>
    </source>
</evidence>
<dbReference type="HOGENOM" id="CLU_024518_2_0_11"/>
<protein>
    <submittedName>
        <fullName evidence="4">Prolyl aminopeptidase</fullName>
        <ecNumber evidence="4">3.4.11.5</ecNumber>
    </submittedName>
</protein>
<keyword evidence="5" id="KW-1185">Reference proteome</keyword>
<keyword evidence="2 4" id="KW-0378">Hydrolase</keyword>
<gene>
    <name evidence="4" type="ordered locus">Celf_3696</name>
</gene>
<feature type="domain" description="AB hydrolase-1" evidence="3">
    <location>
        <begin position="50"/>
        <end position="198"/>
    </location>
</feature>
<dbReference type="GO" id="GO:0006508">
    <property type="term" value="P:proteolysis"/>
    <property type="evidence" value="ECO:0007669"/>
    <property type="project" value="InterPro"/>
</dbReference>
<accession>F4H4K8</accession>
<dbReference type="Gene3D" id="3.40.50.1820">
    <property type="entry name" value="alpha/beta hydrolase"/>
    <property type="match status" value="1"/>
</dbReference>
<evidence type="ECO:0000256" key="2">
    <source>
        <dbReference type="ARBA" id="ARBA00022801"/>
    </source>
</evidence>
<organism evidence="4 5">
    <name type="scientific">Cellulomonas fimi (strain ATCC 484 / DSM 20113 / JCM 1341 / CCUG 24087 / LMG 16345 / NBRC 15513 / NCIMB 8980 / NCTC 7547 / NRS-133)</name>
    <dbReference type="NCBI Taxonomy" id="590998"/>
    <lineage>
        <taxon>Bacteria</taxon>
        <taxon>Bacillati</taxon>
        <taxon>Actinomycetota</taxon>
        <taxon>Actinomycetes</taxon>
        <taxon>Micrococcales</taxon>
        <taxon>Cellulomonadaceae</taxon>
        <taxon>Cellulomonas</taxon>
    </lineage>
</organism>
<dbReference type="KEGG" id="cfi:Celf_3696"/>
<dbReference type="Pfam" id="PF00561">
    <property type="entry name" value="Abhydrolase_1"/>
    <property type="match status" value="1"/>
</dbReference>
<keyword evidence="4" id="KW-0645">Protease</keyword>
<dbReference type="PANTHER" id="PTHR43248">
    <property type="entry name" value="2-SUCCINYL-6-HYDROXY-2,4-CYCLOHEXADIENE-1-CARBOXYLATE SYNTHASE"/>
    <property type="match status" value="1"/>
</dbReference>
<proteinExistence type="inferred from homology"/>
<evidence type="ECO:0000259" key="3">
    <source>
        <dbReference type="Pfam" id="PF00561"/>
    </source>
</evidence>
<dbReference type="STRING" id="590998.Celf_3696"/>
<evidence type="ECO:0000313" key="5">
    <source>
        <dbReference type="Proteomes" id="UP000008460"/>
    </source>
</evidence>
<keyword evidence="4" id="KW-0031">Aminopeptidase</keyword>
<name>F4H4K8_CELFA</name>
<dbReference type="Proteomes" id="UP000008460">
    <property type="component" value="Chromosome"/>
</dbReference>
<dbReference type="AlphaFoldDB" id="F4H4K8"/>
<dbReference type="GO" id="GO:0004177">
    <property type="term" value="F:aminopeptidase activity"/>
    <property type="evidence" value="ECO:0007669"/>
    <property type="project" value="UniProtKB-KW"/>
</dbReference>
<sequence length="430" mass="47376">MTHEYAMTGFVVRDHRVRVPVDWADPARFGDIEVFAREVVDPRRATQDLPLLLFLQGGPGGMGPRPAPGSWLGAALEKYRVVLLDQRGTGRSSRVDGRVVARFDDPEVAADYLACFRGDAIVADAEHLRTTVFGGRRWATLGQSYGGFLTMTYLSRHPEALTRCYVTGGLPPLTVDAEGVYRETFDRQASRNAELRRQHPDDVELLGALADRVAAGDVLLPDGDVLTPERLQTLGMQLGMSTGITGLHWLLDTALDSTGEPSVPFLADVASRTGFDAMPLYAVLQEVIYHQGERAGGWVAEREAARRPEFSPSARPLLLTGEAMFPWMYAQQAALRPFERVAHVLAERTSWPELYDLDRLASNEVPVAAVMYYDDPYVDLGLALRGAEAVGNVQVWITNEHLHDGVRVAGDTILPRLVDLVDGVWSVTSR</sequence>
<dbReference type="EMBL" id="CP002666">
    <property type="protein sequence ID" value="AEE47803.1"/>
    <property type="molecule type" value="Genomic_DNA"/>
</dbReference>
<dbReference type="InterPro" id="IPR051601">
    <property type="entry name" value="Serine_prot/Carboxylest_S33"/>
</dbReference>
<dbReference type="PANTHER" id="PTHR43248:SF2">
    <property type="entry name" value="PROLYL AMINOPEPTIDASE"/>
    <property type="match status" value="1"/>
</dbReference>
<dbReference type="InterPro" id="IPR000073">
    <property type="entry name" value="AB_hydrolase_1"/>
</dbReference>
<reference evidence="4 5" key="1">
    <citation type="submission" date="2011-04" db="EMBL/GenBank/DDBJ databases">
        <title>Complete sequence of Cellulomonas fimi ATCC 484.</title>
        <authorList>
            <consortium name="US DOE Joint Genome Institute"/>
            <person name="Lucas S."/>
            <person name="Han J."/>
            <person name="Lapidus A."/>
            <person name="Cheng J.-F."/>
            <person name="Goodwin L."/>
            <person name="Pitluck S."/>
            <person name="Peters L."/>
            <person name="Chertkov O."/>
            <person name="Detter J.C."/>
            <person name="Han C."/>
            <person name="Tapia R."/>
            <person name="Land M."/>
            <person name="Hauser L."/>
            <person name="Kyrpides N."/>
            <person name="Ivanova N."/>
            <person name="Ovchinnikova G."/>
            <person name="Pagani I."/>
            <person name="Mead D."/>
            <person name="Brumm P."/>
            <person name="Woyke T."/>
        </authorList>
    </citation>
    <scope>NUCLEOTIDE SEQUENCE [LARGE SCALE GENOMIC DNA]</scope>
    <source>
        <strain evidence="5">ATCC 484 / DSM 20113 / JCM 1341 / NBRC 15513 / NCIMB 8980 / NCTC 7547</strain>
    </source>
</reference>
<dbReference type="EC" id="3.4.11.5" evidence="4"/>
<comment type="similarity">
    <text evidence="1">Belongs to the peptidase S33 family.</text>
</comment>
<dbReference type="SUPFAM" id="SSF53474">
    <property type="entry name" value="alpha/beta-Hydrolases"/>
    <property type="match status" value="1"/>
</dbReference>